<keyword evidence="1" id="KW-1133">Transmembrane helix</keyword>
<dbReference type="Proteomes" id="UP001139559">
    <property type="component" value="Unassembled WGS sequence"/>
</dbReference>
<reference evidence="2" key="1">
    <citation type="submission" date="2021-11" db="EMBL/GenBank/DDBJ databases">
        <title>Vibrio ZSDE26 sp. nov. and Vibrio ZSDZ34 sp. nov., isolated from coastal seawater in Qingdao.</title>
        <authorList>
            <person name="Zhang P."/>
        </authorList>
    </citation>
    <scope>NUCLEOTIDE SEQUENCE</scope>
    <source>
        <strain evidence="2">ZSDE26</strain>
    </source>
</reference>
<dbReference type="RefSeq" id="WP_248010848.1">
    <property type="nucleotide sequence ID" value="NZ_JAJHVV010000020.1"/>
</dbReference>
<evidence type="ECO:0000313" key="2">
    <source>
        <dbReference type="EMBL" id="MCK6265783.1"/>
    </source>
</evidence>
<name>A0A9X1XR66_9VIBR</name>
<accession>A0A9X1XR66</accession>
<keyword evidence="1" id="KW-0812">Transmembrane</keyword>
<gene>
    <name evidence="2" type="ORF">KP803_21210</name>
</gene>
<feature type="transmembrane region" description="Helical" evidence="1">
    <location>
        <begin position="12"/>
        <end position="28"/>
    </location>
</feature>
<comment type="caution">
    <text evidence="2">The sequence shown here is derived from an EMBL/GenBank/DDBJ whole genome shotgun (WGS) entry which is preliminary data.</text>
</comment>
<protein>
    <submittedName>
        <fullName evidence="2">Uncharacterized protein</fullName>
    </submittedName>
</protein>
<dbReference type="EMBL" id="JAJHVV010000020">
    <property type="protein sequence ID" value="MCK6265783.1"/>
    <property type="molecule type" value="Genomic_DNA"/>
</dbReference>
<proteinExistence type="predicted"/>
<organism evidence="2 3">
    <name type="scientific">Vibrio amylolyticus</name>
    <dbReference type="NCBI Taxonomy" id="2847292"/>
    <lineage>
        <taxon>Bacteria</taxon>
        <taxon>Pseudomonadati</taxon>
        <taxon>Pseudomonadota</taxon>
        <taxon>Gammaproteobacteria</taxon>
        <taxon>Vibrionales</taxon>
        <taxon>Vibrionaceae</taxon>
        <taxon>Vibrio</taxon>
    </lineage>
</organism>
<keyword evidence="1" id="KW-0472">Membrane</keyword>
<keyword evidence="3" id="KW-1185">Reference proteome</keyword>
<evidence type="ECO:0000256" key="1">
    <source>
        <dbReference type="SAM" id="Phobius"/>
    </source>
</evidence>
<feature type="transmembrane region" description="Helical" evidence="1">
    <location>
        <begin position="34"/>
        <end position="50"/>
    </location>
</feature>
<dbReference type="AlphaFoldDB" id="A0A9X1XR66"/>
<sequence>MNIKLGRVMTSSRLSCFVAFIGATFAWVLSMPTLLVYSVIFLLFSAALYLKDLWKNKAKLHAPN</sequence>
<evidence type="ECO:0000313" key="3">
    <source>
        <dbReference type="Proteomes" id="UP001139559"/>
    </source>
</evidence>